<gene>
    <name evidence="3" type="primary">LOC109480714</name>
</gene>
<dbReference type="KEGG" id="bbel:109480714"/>
<dbReference type="InterPro" id="IPR037689">
    <property type="entry name" value="BAG2"/>
</dbReference>
<evidence type="ECO:0000313" key="2">
    <source>
        <dbReference type="Proteomes" id="UP000515135"/>
    </source>
</evidence>
<name>A0A6P4ZAW8_BRABE</name>
<dbReference type="PANTHER" id="PTHR12334">
    <property type="entry name" value="BAG FAMILY MOLECULAR CHAPERONE REGULATOR 2"/>
    <property type="match status" value="1"/>
</dbReference>
<reference evidence="3" key="1">
    <citation type="submission" date="2025-08" db="UniProtKB">
        <authorList>
            <consortium name="RefSeq"/>
        </authorList>
    </citation>
    <scope>IDENTIFICATION</scope>
    <source>
        <tissue evidence="3">Gonad</tissue>
    </source>
</reference>
<sequence length="193" mass="22295">MGDQKISEMTAEDKRGMFSRTESMAQHSSRLIEMLDQIEKRVEVLREQASALELEKSSMLEALHTLQNSKDLQYCSPGEREEIQITAERLVCRCLTVDVCVNTVRNQQQEDALQRVNTVLDEISEKIRDDMRANYDTLLLYYNACCPDTTGPIDLKFQALVIECAAEDQKRIRKRLESLLRTLEYAEKSMPKK</sequence>
<dbReference type="Proteomes" id="UP000515135">
    <property type="component" value="Unplaced"/>
</dbReference>
<dbReference type="OrthoDB" id="6284251at2759"/>
<dbReference type="AlphaFoldDB" id="A0A6P4ZAW8"/>
<keyword evidence="1" id="KW-0175">Coiled coil</keyword>
<keyword evidence="2" id="KW-1185">Reference proteome</keyword>
<proteinExistence type="predicted"/>
<dbReference type="GO" id="GO:0000774">
    <property type="term" value="F:adenyl-nucleotide exchange factor activity"/>
    <property type="evidence" value="ECO:0007669"/>
    <property type="project" value="InterPro"/>
</dbReference>
<dbReference type="Gene3D" id="1.20.58.890">
    <property type="match status" value="1"/>
</dbReference>
<dbReference type="GO" id="GO:0051087">
    <property type="term" value="F:protein-folding chaperone binding"/>
    <property type="evidence" value="ECO:0007669"/>
    <property type="project" value="InterPro"/>
</dbReference>
<feature type="coiled-coil region" evidence="1">
    <location>
        <begin position="28"/>
        <end position="62"/>
    </location>
</feature>
<accession>A0A6P4ZAW8</accession>
<evidence type="ECO:0000256" key="1">
    <source>
        <dbReference type="SAM" id="Coils"/>
    </source>
</evidence>
<dbReference type="SMR" id="A0A6P4ZAW8"/>
<dbReference type="GeneID" id="109480714"/>
<organism evidence="2 3">
    <name type="scientific">Branchiostoma belcheri</name>
    <name type="common">Amphioxus</name>
    <dbReference type="NCBI Taxonomy" id="7741"/>
    <lineage>
        <taxon>Eukaryota</taxon>
        <taxon>Metazoa</taxon>
        <taxon>Chordata</taxon>
        <taxon>Cephalochordata</taxon>
        <taxon>Leptocardii</taxon>
        <taxon>Amphioxiformes</taxon>
        <taxon>Branchiostomatidae</taxon>
        <taxon>Branchiostoma</taxon>
    </lineage>
</organism>
<protein>
    <submittedName>
        <fullName evidence="3">BAG family molecular chaperone regulator 2-like</fullName>
    </submittedName>
</protein>
<evidence type="ECO:0000313" key="3">
    <source>
        <dbReference type="RefSeq" id="XP_019638510.1"/>
    </source>
</evidence>
<dbReference type="RefSeq" id="XP_019638510.1">
    <property type="nucleotide sequence ID" value="XM_019782951.1"/>
</dbReference>
<dbReference type="GO" id="GO:0050821">
    <property type="term" value="P:protein stabilization"/>
    <property type="evidence" value="ECO:0007669"/>
    <property type="project" value="TreeGrafter"/>
</dbReference>
<dbReference type="PANTHER" id="PTHR12334:SF6">
    <property type="entry name" value="BAG FAMILY MOLECULAR CHAPERONE REGULATOR 2"/>
    <property type="match status" value="1"/>
</dbReference>